<dbReference type="Proteomes" id="UP000076858">
    <property type="component" value="Unassembled WGS sequence"/>
</dbReference>
<evidence type="ECO:0000256" key="8">
    <source>
        <dbReference type="ARBA" id="ARBA00024203"/>
    </source>
</evidence>
<evidence type="ECO:0000256" key="5">
    <source>
        <dbReference type="ARBA" id="ARBA00022927"/>
    </source>
</evidence>
<name>A0A0N8C8B2_9CRUS</name>
<dbReference type="STRING" id="35525.A0A0N8C8B2"/>
<sequence length="81" mass="8997">MAFTLWGLLEASLLLVNAICILHEERFLAKVGWGGEQVQAYGSGPSVKSQILNLIRSVRTVMRIPLIFINIVVILMKLVFG</sequence>
<keyword evidence="6" id="KW-1133">Transmembrane helix</keyword>
<evidence type="ECO:0000256" key="7">
    <source>
        <dbReference type="ARBA" id="ARBA00023136"/>
    </source>
</evidence>
<accession>A0A0N8C8B2</accession>
<dbReference type="GO" id="GO:0005789">
    <property type="term" value="C:endoplasmic reticulum membrane"/>
    <property type="evidence" value="ECO:0007669"/>
    <property type="project" value="TreeGrafter"/>
</dbReference>
<comment type="caution">
    <text evidence="10">The sequence shown here is derived from an EMBL/GenBank/DDBJ whole genome shotgun (WGS) entry which is preliminary data.</text>
</comment>
<dbReference type="Pfam" id="PF08571">
    <property type="entry name" value="Yos1"/>
    <property type="match status" value="1"/>
</dbReference>
<dbReference type="PANTHER" id="PTHR15858:SF0">
    <property type="entry name" value="IMMEDIATE EARLY RESPONSE 3-INTERACTING PROTEIN 1"/>
    <property type="match status" value="1"/>
</dbReference>
<dbReference type="PANTHER" id="PTHR15858">
    <property type="entry name" value="IMMEDIATE EARLY RESPONSE 3-INTERACTING PROTEIN 1"/>
    <property type="match status" value="1"/>
</dbReference>
<comment type="similarity">
    <text evidence="8">Belongs to the YOS1 family.</text>
</comment>
<dbReference type="GO" id="GO:0015031">
    <property type="term" value="P:protein transport"/>
    <property type="evidence" value="ECO:0007669"/>
    <property type="project" value="UniProtKB-KW"/>
</dbReference>
<proteinExistence type="inferred from homology"/>
<dbReference type="GO" id="GO:0000139">
    <property type="term" value="C:Golgi membrane"/>
    <property type="evidence" value="ECO:0007669"/>
    <property type="project" value="TreeGrafter"/>
</dbReference>
<comment type="function">
    <text evidence="9">Regulator of endoplasmic reticulum secretion that acts as a key determinant of brain size. Required for secretion of extracellular matrix proteins. Required for correct brain development by depositing sufficient extracellular matrix proteins for tissue integrity and the proliferation of neural progenitors. Acts as a regulator of the unfolded protein response (UPR).</text>
</comment>
<dbReference type="AlphaFoldDB" id="A0A0N8C8B2"/>
<evidence type="ECO:0000256" key="4">
    <source>
        <dbReference type="ARBA" id="ARBA00022692"/>
    </source>
</evidence>
<protein>
    <recommendedName>
        <fullName evidence="2">Immediate early response 3-interacting protein 1</fullName>
    </recommendedName>
</protein>
<organism evidence="10 11">
    <name type="scientific">Daphnia magna</name>
    <dbReference type="NCBI Taxonomy" id="35525"/>
    <lineage>
        <taxon>Eukaryota</taxon>
        <taxon>Metazoa</taxon>
        <taxon>Ecdysozoa</taxon>
        <taxon>Arthropoda</taxon>
        <taxon>Crustacea</taxon>
        <taxon>Branchiopoda</taxon>
        <taxon>Diplostraca</taxon>
        <taxon>Cladocera</taxon>
        <taxon>Anomopoda</taxon>
        <taxon>Daphniidae</taxon>
        <taxon>Daphnia</taxon>
    </lineage>
</organism>
<keyword evidence="3" id="KW-0813">Transport</keyword>
<keyword evidence="4" id="KW-0812">Transmembrane</keyword>
<evidence type="ECO:0000256" key="9">
    <source>
        <dbReference type="ARBA" id="ARBA00045999"/>
    </source>
</evidence>
<dbReference type="OrthoDB" id="15356at2759"/>
<evidence type="ECO:0000256" key="1">
    <source>
        <dbReference type="ARBA" id="ARBA00004370"/>
    </source>
</evidence>
<evidence type="ECO:0000256" key="2">
    <source>
        <dbReference type="ARBA" id="ARBA00016434"/>
    </source>
</evidence>
<evidence type="ECO:0000313" key="10">
    <source>
        <dbReference type="EMBL" id="KZS14028.1"/>
    </source>
</evidence>
<evidence type="ECO:0000313" key="11">
    <source>
        <dbReference type="Proteomes" id="UP000076858"/>
    </source>
</evidence>
<keyword evidence="11" id="KW-1185">Reference proteome</keyword>
<gene>
    <name evidence="10" type="ORF">APZ42_020655</name>
</gene>
<evidence type="ECO:0000256" key="3">
    <source>
        <dbReference type="ARBA" id="ARBA00022448"/>
    </source>
</evidence>
<keyword evidence="7" id="KW-0472">Membrane</keyword>
<comment type="subcellular location">
    <subcellularLocation>
        <location evidence="1">Membrane</location>
    </subcellularLocation>
</comment>
<dbReference type="EMBL" id="LRGB01001005">
    <property type="protein sequence ID" value="KZS14028.1"/>
    <property type="molecule type" value="Genomic_DNA"/>
</dbReference>
<dbReference type="InterPro" id="IPR013880">
    <property type="entry name" value="Yos1"/>
</dbReference>
<evidence type="ECO:0000256" key="6">
    <source>
        <dbReference type="ARBA" id="ARBA00022989"/>
    </source>
</evidence>
<keyword evidence="5" id="KW-0653">Protein transport</keyword>
<reference evidence="10 11" key="1">
    <citation type="submission" date="2016-03" db="EMBL/GenBank/DDBJ databases">
        <title>EvidentialGene: Evidence-directed Construction of Genes on Genomes.</title>
        <authorList>
            <person name="Gilbert D.G."/>
            <person name="Choi J.-H."/>
            <person name="Mockaitis K."/>
            <person name="Colbourne J."/>
            <person name="Pfrender M."/>
        </authorList>
    </citation>
    <scope>NUCLEOTIDE SEQUENCE [LARGE SCALE GENOMIC DNA]</scope>
    <source>
        <strain evidence="10 11">Xinb3</strain>
        <tissue evidence="10">Complete organism</tissue>
    </source>
</reference>
<dbReference type="GO" id="GO:0006888">
    <property type="term" value="P:endoplasmic reticulum to Golgi vesicle-mediated transport"/>
    <property type="evidence" value="ECO:0007669"/>
    <property type="project" value="TreeGrafter"/>
</dbReference>
<dbReference type="GO" id="GO:0030134">
    <property type="term" value="C:COPII-coated ER to Golgi transport vesicle"/>
    <property type="evidence" value="ECO:0007669"/>
    <property type="project" value="TreeGrafter"/>
</dbReference>